<dbReference type="AlphaFoldDB" id="A0A225E2G2"/>
<comment type="caution">
    <text evidence="2">The sequence shown here is derived from an EMBL/GenBank/DDBJ whole genome shotgun (WGS) entry which is preliminary data.</text>
</comment>
<dbReference type="Pfam" id="PF10066">
    <property type="entry name" value="DUF2304"/>
    <property type="match status" value="1"/>
</dbReference>
<dbReference type="Proteomes" id="UP000214646">
    <property type="component" value="Unassembled WGS sequence"/>
</dbReference>
<dbReference type="OrthoDB" id="291922at2"/>
<organism evidence="2 3">
    <name type="scientific">Fimbriiglobus ruber</name>
    <dbReference type="NCBI Taxonomy" id="1908690"/>
    <lineage>
        <taxon>Bacteria</taxon>
        <taxon>Pseudomonadati</taxon>
        <taxon>Planctomycetota</taxon>
        <taxon>Planctomycetia</taxon>
        <taxon>Gemmatales</taxon>
        <taxon>Gemmataceae</taxon>
        <taxon>Fimbriiglobus</taxon>
    </lineage>
</organism>
<sequence length="119" mass="12447">MTGFQVVSLAVLGVLLLRDVLGLTGLKGGLTLRAARSAVWVAAAVTIADPMLVQEVAYLLGVGRGADVILYLFVLAFLWVSFSLYAAHLRTQRQLTAVVRHLAVREATFGGSAAGGPPG</sequence>
<reference evidence="3" key="1">
    <citation type="submission" date="2017-06" db="EMBL/GenBank/DDBJ databases">
        <title>Genome analysis of Fimbriiglobus ruber SP5, the first member of the order Planctomycetales with confirmed chitinolytic capability.</title>
        <authorList>
            <person name="Ravin N.V."/>
            <person name="Rakitin A.L."/>
            <person name="Ivanova A.A."/>
            <person name="Beletsky A.V."/>
            <person name="Kulichevskaya I.S."/>
            <person name="Mardanov A.V."/>
            <person name="Dedysh S.N."/>
        </authorList>
    </citation>
    <scope>NUCLEOTIDE SEQUENCE [LARGE SCALE GENOMIC DNA]</scope>
    <source>
        <strain evidence="3">SP5</strain>
    </source>
</reference>
<evidence type="ECO:0008006" key="4">
    <source>
        <dbReference type="Google" id="ProtNLM"/>
    </source>
</evidence>
<proteinExistence type="predicted"/>
<keyword evidence="3" id="KW-1185">Reference proteome</keyword>
<protein>
    <recommendedName>
        <fullName evidence="4">DUF2304 domain-containing protein</fullName>
    </recommendedName>
</protein>
<dbReference type="EMBL" id="NIDE01000002">
    <property type="protein sequence ID" value="OWK44968.1"/>
    <property type="molecule type" value="Genomic_DNA"/>
</dbReference>
<keyword evidence="1" id="KW-0472">Membrane</keyword>
<evidence type="ECO:0000313" key="2">
    <source>
        <dbReference type="EMBL" id="OWK44968.1"/>
    </source>
</evidence>
<dbReference type="InterPro" id="IPR019277">
    <property type="entry name" value="DUF2304"/>
</dbReference>
<dbReference type="RefSeq" id="WP_088252755.1">
    <property type="nucleotide sequence ID" value="NZ_NIDE01000002.1"/>
</dbReference>
<name>A0A225E2G2_9BACT</name>
<feature type="transmembrane region" description="Helical" evidence="1">
    <location>
        <begin position="38"/>
        <end position="61"/>
    </location>
</feature>
<accession>A0A225E2G2</accession>
<evidence type="ECO:0000256" key="1">
    <source>
        <dbReference type="SAM" id="Phobius"/>
    </source>
</evidence>
<keyword evidence="1" id="KW-1133">Transmembrane helix</keyword>
<evidence type="ECO:0000313" key="3">
    <source>
        <dbReference type="Proteomes" id="UP000214646"/>
    </source>
</evidence>
<keyword evidence="1" id="KW-0812">Transmembrane</keyword>
<gene>
    <name evidence="2" type="ORF">FRUB_01299</name>
</gene>
<feature type="transmembrane region" description="Helical" evidence="1">
    <location>
        <begin position="68"/>
        <end position="87"/>
    </location>
</feature>